<keyword evidence="1" id="KW-0496">Mitochondrion</keyword>
<sequence length="177" mass="20648">MRHSPFLLKFKFDCVNCSLLALYSFHTLFISYSKFGLTCGGSQPLDFEWICCFDNGADSSNLPALESSSSYESLATFRNVIAAENEAEIYERIRVLENQHYYNIPPHNNPGDYARLVREHFDQALNVDHYWEIFDREYLELRVLDKKAGLQDKLLNLMLDEQNLARIMELSPYSNSW</sequence>
<organism evidence="1">
    <name type="scientific">Vicia faba</name>
    <name type="common">Broad bean</name>
    <name type="synonym">Faba vulgaris</name>
    <dbReference type="NCBI Taxonomy" id="3906"/>
    <lineage>
        <taxon>Eukaryota</taxon>
        <taxon>Viridiplantae</taxon>
        <taxon>Streptophyta</taxon>
        <taxon>Embryophyta</taxon>
        <taxon>Tracheophyta</taxon>
        <taxon>Spermatophyta</taxon>
        <taxon>Magnoliopsida</taxon>
        <taxon>eudicotyledons</taxon>
        <taxon>Gunneridae</taxon>
        <taxon>Pentapetalae</taxon>
        <taxon>rosids</taxon>
        <taxon>fabids</taxon>
        <taxon>Fabales</taxon>
        <taxon>Fabaceae</taxon>
        <taxon>Papilionoideae</taxon>
        <taxon>50 kb inversion clade</taxon>
        <taxon>NPAAA clade</taxon>
        <taxon>Hologalegina</taxon>
        <taxon>IRL clade</taxon>
        <taxon>Fabeae</taxon>
        <taxon>Vicia</taxon>
    </lineage>
</organism>
<dbReference type="EMBL" id="KC189947">
    <property type="protein sequence ID" value="AGC78928.1"/>
    <property type="molecule type" value="Genomic_DNA"/>
</dbReference>
<proteinExistence type="predicted"/>
<dbReference type="EMBL" id="KC189947">
    <property type="protein sequence ID" value="AGC79027.1"/>
    <property type="molecule type" value="Genomic_DNA"/>
</dbReference>
<reference evidence="1" key="1">
    <citation type="journal article" date="2013" name="Front. Plant Sci.">
        <title>Mitochondrial Genome Sequence of the Legume Vicia faba.</title>
        <authorList>
            <person name="Negruk V."/>
        </authorList>
    </citation>
    <scope>NUCLEOTIDE SEQUENCE</scope>
</reference>
<geneLocation type="mitochondrion" evidence="1"/>
<accession>R4IV38</accession>
<protein>
    <submittedName>
        <fullName evidence="1">Uncharacterized protein</fullName>
    </submittedName>
</protein>
<dbReference type="AlphaFoldDB" id="R4IV38"/>
<name>R4IV38_VICFA</name>
<evidence type="ECO:0000313" key="1">
    <source>
        <dbReference type="EMBL" id="AGC78928.1"/>
    </source>
</evidence>